<dbReference type="InterPro" id="IPR000795">
    <property type="entry name" value="T_Tr_GTP-bd_dom"/>
</dbReference>
<dbReference type="GO" id="GO:0045727">
    <property type="term" value="P:positive regulation of translation"/>
    <property type="evidence" value="ECO:0007669"/>
    <property type="project" value="UniProtKB-UniRule"/>
</dbReference>
<keyword evidence="14" id="KW-0251">Elongation factor</keyword>
<dbReference type="PRINTS" id="PR00315">
    <property type="entry name" value="ELONGATNFCT"/>
</dbReference>
<dbReference type="InterPro" id="IPR000640">
    <property type="entry name" value="EFG_V-like"/>
</dbReference>
<dbReference type="CDD" id="cd03709">
    <property type="entry name" value="lepA_C"/>
    <property type="match status" value="1"/>
</dbReference>
<keyword evidence="7 12" id="KW-0472">Membrane</keyword>
<dbReference type="GO" id="GO:0005525">
    <property type="term" value="F:GTP binding"/>
    <property type="evidence" value="ECO:0007669"/>
    <property type="project" value="UniProtKB-UniRule"/>
</dbReference>
<evidence type="ECO:0000256" key="3">
    <source>
        <dbReference type="ARBA" id="ARBA00022741"/>
    </source>
</evidence>
<dbReference type="Gene3D" id="2.40.30.10">
    <property type="entry name" value="Translation factors"/>
    <property type="match status" value="1"/>
</dbReference>
<dbReference type="Pfam" id="PF06421">
    <property type="entry name" value="LepA_C"/>
    <property type="match status" value="1"/>
</dbReference>
<evidence type="ECO:0000256" key="6">
    <source>
        <dbReference type="ARBA" id="ARBA00023134"/>
    </source>
</evidence>
<keyword evidence="2 12" id="KW-1003">Cell membrane</keyword>
<keyword evidence="6 12" id="KW-0342">GTP-binding</keyword>
<dbReference type="PATRIC" id="fig|1619093.3.peg.42"/>
<dbReference type="GO" id="GO:0003746">
    <property type="term" value="F:translation elongation factor activity"/>
    <property type="evidence" value="ECO:0007669"/>
    <property type="project" value="UniProtKB-UniRule"/>
</dbReference>
<dbReference type="PANTHER" id="PTHR43512">
    <property type="entry name" value="TRANSLATION FACTOR GUF1-RELATED"/>
    <property type="match status" value="1"/>
</dbReference>
<accession>A0A0G0EFQ8</accession>
<evidence type="ECO:0000256" key="1">
    <source>
        <dbReference type="ARBA" id="ARBA00005454"/>
    </source>
</evidence>
<dbReference type="Gene3D" id="3.30.70.2570">
    <property type="entry name" value="Elongation factor 4, C-terminal domain"/>
    <property type="match status" value="1"/>
</dbReference>
<reference evidence="14 15" key="1">
    <citation type="journal article" date="2015" name="Nature">
        <title>rRNA introns, odd ribosomes, and small enigmatic genomes across a large radiation of phyla.</title>
        <authorList>
            <person name="Brown C.T."/>
            <person name="Hug L.A."/>
            <person name="Thomas B.C."/>
            <person name="Sharon I."/>
            <person name="Castelle C.J."/>
            <person name="Singh A."/>
            <person name="Wilkins M.J."/>
            <person name="Williams K.H."/>
            <person name="Banfield J.F."/>
        </authorList>
    </citation>
    <scope>NUCLEOTIDE SEQUENCE [LARGE SCALE GENOMIC DNA]</scope>
</reference>
<dbReference type="Gene3D" id="3.30.70.240">
    <property type="match status" value="1"/>
</dbReference>
<comment type="similarity">
    <text evidence="10">Belongs to the GTP-binding elongation factor family. LepA subfamily.</text>
</comment>
<feature type="binding site" evidence="12">
    <location>
        <begin position="132"/>
        <end position="135"/>
    </location>
    <ligand>
        <name>GTP</name>
        <dbReference type="ChEBI" id="CHEBI:37565"/>
    </ligand>
</feature>
<dbReference type="PANTHER" id="PTHR43512:SF4">
    <property type="entry name" value="TRANSLATION FACTOR GUF1 HOMOLOG, CHLOROPLASTIC"/>
    <property type="match status" value="1"/>
</dbReference>
<dbReference type="InterPro" id="IPR013842">
    <property type="entry name" value="LepA_CTD"/>
</dbReference>
<comment type="catalytic activity">
    <reaction evidence="8 12">
        <text>GTP + H2O = GDP + phosphate + H(+)</text>
        <dbReference type="Rhea" id="RHEA:19669"/>
        <dbReference type="ChEBI" id="CHEBI:15377"/>
        <dbReference type="ChEBI" id="CHEBI:15378"/>
        <dbReference type="ChEBI" id="CHEBI:37565"/>
        <dbReference type="ChEBI" id="CHEBI:43474"/>
        <dbReference type="ChEBI" id="CHEBI:58189"/>
        <dbReference type="EC" id="3.6.5.n1"/>
    </reaction>
</comment>
<evidence type="ECO:0000256" key="5">
    <source>
        <dbReference type="ARBA" id="ARBA00022917"/>
    </source>
</evidence>
<dbReference type="Gene3D" id="3.30.70.870">
    <property type="entry name" value="Elongation Factor G (Translational Gtpase), domain 3"/>
    <property type="match status" value="1"/>
</dbReference>
<dbReference type="InterPro" id="IPR006297">
    <property type="entry name" value="EF-4"/>
</dbReference>
<gene>
    <name evidence="12" type="primary">lepA</name>
    <name evidence="14" type="ORF">UR61_C0003G0010</name>
</gene>
<evidence type="ECO:0000256" key="8">
    <source>
        <dbReference type="ARBA" id="ARBA00050293"/>
    </source>
</evidence>
<feature type="binding site" evidence="12">
    <location>
        <begin position="19"/>
        <end position="24"/>
    </location>
    <ligand>
        <name>GTP</name>
        <dbReference type="ChEBI" id="CHEBI:37565"/>
    </ligand>
</feature>
<dbReference type="SUPFAM" id="SSF50447">
    <property type="entry name" value="Translation proteins"/>
    <property type="match status" value="1"/>
</dbReference>
<evidence type="ECO:0000256" key="2">
    <source>
        <dbReference type="ARBA" id="ARBA00022475"/>
    </source>
</evidence>
<dbReference type="FunFam" id="3.40.50.300:FF:000078">
    <property type="entry name" value="Elongation factor 4"/>
    <property type="match status" value="1"/>
</dbReference>
<dbReference type="Gene3D" id="3.40.50.300">
    <property type="entry name" value="P-loop containing nucleotide triphosphate hydrolases"/>
    <property type="match status" value="1"/>
</dbReference>
<comment type="function">
    <text evidence="9 12">Required for accurate and efficient protein synthesis under certain stress conditions. May act as a fidelity factor of the translation reaction, by catalyzing a one-codon backward translocation of tRNAs on improperly translocated ribosomes. Back-translocation proceeds from a post-translocation (POST) complex to a pre-translocation (PRE) complex, thus giving elongation factor G a second chance to translocate the tRNAs correctly. Binds to ribosomes in a GTP-dependent manner.</text>
</comment>
<feature type="domain" description="Tr-type G" evidence="13">
    <location>
        <begin position="7"/>
        <end position="185"/>
    </location>
</feature>
<comment type="caution">
    <text evidence="14">The sequence shown here is derived from an EMBL/GenBank/DDBJ whole genome shotgun (WGS) entry which is preliminary data.</text>
</comment>
<evidence type="ECO:0000313" key="15">
    <source>
        <dbReference type="Proteomes" id="UP000033866"/>
    </source>
</evidence>
<dbReference type="PROSITE" id="PS00301">
    <property type="entry name" value="G_TR_1"/>
    <property type="match status" value="1"/>
</dbReference>
<dbReference type="GO" id="GO:0043022">
    <property type="term" value="F:ribosome binding"/>
    <property type="evidence" value="ECO:0007669"/>
    <property type="project" value="UniProtKB-UniRule"/>
</dbReference>
<evidence type="ECO:0000313" key="14">
    <source>
        <dbReference type="EMBL" id="KKP66172.1"/>
    </source>
</evidence>
<dbReference type="EMBL" id="LBPV01000003">
    <property type="protein sequence ID" value="KKP66172.1"/>
    <property type="molecule type" value="Genomic_DNA"/>
</dbReference>
<keyword evidence="4 12" id="KW-0378">Hydrolase</keyword>
<keyword evidence="3 12" id="KW-0547">Nucleotide-binding</keyword>
<evidence type="ECO:0000256" key="9">
    <source>
        <dbReference type="ARBA" id="ARBA00057626"/>
    </source>
</evidence>
<dbReference type="Pfam" id="PF00679">
    <property type="entry name" value="EFG_C"/>
    <property type="match status" value="1"/>
</dbReference>
<evidence type="ECO:0000256" key="4">
    <source>
        <dbReference type="ARBA" id="ARBA00022801"/>
    </source>
</evidence>
<evidence type="ECO:0000256" key="7">
    <source>
        <dbReference type="ARBA" id="ARBA00023136"/>
    </source>
</evidence>
<keyword evidence="5 12" id="KW-0648">Protein biosynthesis</keyword>
<dbReference type="SUPFAM" id="SSF52540">
    <property type="entry name" value="P-loop containing nucleoside triphosphate hydrolases"/>
    <property type="match status" value="1"/>
</dbReference>
<dbReference type="FunFam" id="3.30.70.2570:FF:000001">
    <property type="entry name" value="Translation factor GUF1, mitochondrial"/>
    <property type="match status" value="1"/>
</dbReference>
<dbReference type="SUPFAM" id="SSF54980">
    <property type="entry name" value="EF-G C-terminal domain-like"/>
    <property type="match status" value="2"/>
</dbReference>
<protein>
    <recommendedName>
        <fullName evidence="11 12">Elongation factor 4</fullName>
        <shortName evidence="12">EF-4</shortName>
        <ecNumber evidence="11 12">3.6.5.n1</ecNumber>
    </recommendedName>
    <alternativeName>
        <fullName evidence="12">Ribosomal back-translocase LepA</fullName>
    </alternativeName>
</protein>
<dbReference type="InterPro" id="IPR035654">
    <property type="entry name" value="LepA_IV"/>
</dbReference>
<dbReference type="NCBIfam" id="TIGR01393">
    <property type="entry name" value="lepA"/>
    <property type="match status" value="1"/>
</dbReference>
<evidence type="ECO:0000256" key="12">
    <source>
        <dbReference type="HAMAP-Rule" id="MF_00071"/>
    </source>
</evidence>
<name>A0A0G0EFQ8_9BACT</name>
<sequence length="607" mass="68439">MGNSDINKIRNFSIIAHIDHGKSTLADRMLEAAHIDISRDKRESRILDRLDLEQEKGITIKLQACRMIWKDFQLNLIDTPGHVDFSYEVSRSLAACEGALLLVDASQGVQAQTISNTQKALELGLTLIPVINKIDLPNINIREREDELIQLLGFKREEIIKVSGKTGEGVEQLLDAIINKCPQPKGEINQPLEALIFDSFYDEHRGVVVAVRIFNGKAKYIAGKSIDLHILQKGETFKPTEIGIFTPNLEETTELNCGEVGYIATGFKDISMFTVGDTISNSKETNPLPGYKTPKPNVFATFFPVTTDQYEPLKIGLNKLSMNDAALTFSDQRSALLGSGFRCGFLGLLHMEIIQERLEREYDVDLIITAPTVEYKVTKTDGTKLEIQTPQELPDPSEVSEIFEPWVRLKIMTPDRYMGPLMELCQYKRGTYVNTQYLSNTSGDIQLKDQYIILEYDIPLASLVSNFFDLLKNKSSGYASMEYEFIDFFPVDLVKVAVLVNHEEIPALSFLETKELAQSKAAKLLEIMKEEIPRQQFSIPLQAAIGAKIIAREDVKAFRKDVTAKLYGGDYTRRLKLLEKQKKGKKRLKMIGQVNIPQEAFLSILKT</sequence>
<dbReference type="InterPro" id="IPR038363">
    <property type="entry name" value="LepA_C_sf"/>
</dbReference>
<dbReference type="InterPro" id="IPR031157">
    <property type="entry name" value="G_TR_CS"/>
</dbReference>
<dbReference type="AlphaFoldDB" id="A0A0G0EFQ8"/>
<dbReference type="InterPro" id="IPR035647">
    <property type="entry name" value="EFG_III/V"/>
</dbReference>
<dbReference type="CDD" id="cd01890">
    <property type="entry name" value="LepA"/>
    <property type="match status" value="1"/>
</dbReference>
<dbReference type="InterPro" id="IPR005225">
    <property type="entry name" value="Small_GTP-bd"/>
</dbReference>
<dbReference type="EC" id="3.6.5.n1" evidence="11 12"/>
<organism evidence="14 15">
    <name type="scientific">candidate division WS6 bacterium GW2011_GWE1_34_7</name>
    <dbReference type="NCBI Taxonomy" id="1619093"/>
    <lineage>
        <taxon>Bacteria</taxon>
        <taxon>Candidatus Dojkabacteria</taxon>
    </lineage>
</organism>
<dbReference type="InterPro" id="IPR009000">
    <property type="entry name" value="Transl_B-barrel_sf"/>
</dbReference>
<dbReference type="NCBIfam" id="TIGR00231">
    <property type="entry name" value="small_GTP"/>
    <property type="match status" value="1"/>
</dbReference>
<evidence type="ECO:0000259" key="13">
    <source>
        <dbReference type="PROSITE" id="PS51722"/>
    </source>
</evidence>
<dbReference type="PROSITE" id="PS51722">
    <property type="entry name" value="G_TR_2"/>
    <property type="match status" value="1"/>
</dbReference>
<proteinExistence type="inferred from homology"/>
<dbReference type="Proteomes" id="UP000033866">
    <property type="component" value="Unassembled WGS sequence"/>
</dbReference>
<dbReference type="GO" id="GO:0003924">
    <property type="term" value="F:GTPase activity"/>
    <property type="evidence" value="ECO:0007669"/>
    <property type="project" value="UniProtKB-UniRule"/>
</dbReference>
<evidence type="ECO:0000256" key="11">
    <source>
        <dbReference type="ARBA" id="ARBA00066744"/>
    </source>
</evidence>
<dbReference type="FunFam" id="3.30.70.870:FF:000004">
    <property type="entry name" value="Translation factor GUF1, mitochondrial"/>
    <property type="match status" value="1"/>
</dbReference>
<dbReference type="Pfam" id="PF00009">
    <property type="entry name" value="GTP_EFTU"/>
    <property type="match status" value="1"/>
</dbReference>
<dbReference type="CDD" id="cd16260">
    <property type="entry name" value="EF4_III"/>
    <property type="match status" value="1"/>
</dbReference>
<comment type="similarity">
    <text evidence="1 12">Belongs to the TRAFAC class translation factor GTPase superfamily. Classic translation factor GTPase family. LepA subfamily.</text>
</comment>
<dbReference type="InterPro" id="IPR027417">
    <property type="entry name" value="P-loop_NTPase"/>
</dbReference>
<dbReference type="HAMAP" id="MF_00071">
    <property type="entry name" value="LepA"/>
    <property type="match status" value="1"/>
</dbReference>
<dbReference type="GO" id="GO:0005886">
    <property type="term" value="C:plasma membrane"/>
    <property type="evidence" value="ECO:0007669"/>
    <property type="project" value="UniProtKB-SubCell"/>
</dbReference>
<comment type="subcellular location">
    <subcellularLocation>
        <location evidence="12">Cell membrane</location>
        <topology evidence="12">Peripheral membrane protein</topology>
        <orientation evidence="12">Cytoplasmic side</orientation>
    </subcellularLocation>
</comment>
<evidence type="ECO:0000256" key="10">
    <source>
        <dbReference type="ARBA" id="ARBA00061052"/>
    </source>
</evidence>